<evidence type="ECO:0000256" key="1">
    <source>
        <dbReference type="SAM" id="MobiDB-lite"/>
    </source>
</evidence>
<sequence>IAILSEGNKRLDPCTPHQGRQCLRELLRWEEFDDVRDLRRSIELDSLYSSIVFAMEKGLSWPAVVEAGKLAEELLNETKGLPVSQAICVLKDKLVACEPKLSPFKPCVLCEYFHHTLIRHYQLYQFVLCRERDVEQTSAHLEICAPPQPLPLMAGIDAEVWHYQQQLGALSAAEVQKRTNMLLLRETLHLEREHMLQRADAINHIPPVLPLALQILETLVKEVIGTQIQALHEILQTEIQTTFEILELRLQKRALSLNPPVPYPPPPPLEERTKKSTKAQEQKKKKK</sequence>
<accession>A0A674JX83</accession>
<dbReference type="GeneTree" id="ENSGT00940000154323"/>
<gene>
    <name evidence="2" type="primary">C8orf74</name>
</gene>
<dbReference type="Ensembl" id="ENSTMTT00000025551.1">
    <property type="protein sequence ID" value="ENSTMTP00000024677.1"/>
    <property type="gene ID" value="ENSTMTG00000017969.1"/>
</dbReference>
<protein>
    <submittedName>
        <fullName evidence="2">Chromosome 8 open reading frame 74</fullName>
    </submittedName>
</protein>
<keyword evidence="3" id="KW-1185">Reference proteome</keyword>
<dbReference type="InterPro" id="IPR032727">
    <property type="entry name" value="CLAMP"/>
</dbReference>
<dbReference type="Proteomes" id="UP000472274">
    <property type="component" value="Unplaced"/>
</dbReference>
<reference evidence="2" key="1">
    <citation type="submission" date="2025-08" db="UniProtKB">
        <authorList>
            <consortium name="Ensembl"/>
        </authorList>
    </citation>
    <scope>IDENTIFICATION</scope>
</reference>
<evidence type="ECO:0000313" key="2">
    <source>
        <dbReference type="Ensembl" id="ENSTMTP00000024677.1"/>
    </source>
</evidence>
<feature type="compositionally biased region" description="Pro residues" evidence="1">
    <location>
        <begin position="259"/>
        <end position="268"/>
    </location>
</feature>
<name>A0A674JX83_9SAUR</name>
<feature type="region of interest" description="Disordered" evidence="1">
    <location>
        <begin position="256"/>
        <end position="287"/>
    </location>
</feature>
<evidence type="ECO:0000313" key="3">
    <source>
        <dbReference type="Proteomes" id="UP000472274"/>
    </source>
</evidence>
<feature type="compositionally biased region" description="Basic and acidic residues" evidence="1">
    <location>
        <begin position="269"/>
        <end position="287"/>
    </location>
</feature>
<proteinExistence type="predicted"/>
<dbReference type="InParanoid" id="A0A674JX83"/>
<organism evidence="2 3">
    <name type="scientific">Terrapene triunguis</name>
    <name type="common">Three-toed box turtle</name>
    <dbReference type="NCBI Taxonomy" id="2587831"/>
    <lineage>
        <taxon>Eukaryota</taxon>
        <taxon>Metazoa</taxon>
        <taxon>Chordata</taxon>
        <taxon>Craniata</taxon>
        <taxon>Vertebrata</taxon>
        <taxon>Euteleostomi</taxon>
        <taxon>Archelosauria</taxon>
        <taxon>Testudinata</taxon>
        <taxon>Testudines</taxon>
        <taxon>Cryptodira</taxon>
        <taxon>Durocryptodira</taxon>
        <taxon>Testudinoidea</taxon>
        <taxon>Emydidae</taxon>
        <taxon>Terrapene</taxon>
    </lineage>
</organism>
<dbReference type="AlphaFoldDB" id="A0A674JX83"/>
<reference evidence="2" key="2">
    <citation type="submission" date="2025-09" db="UniProtKB">
        <authorList>
            <consortium name="Ensembl"/>
        </authorList>
    </citation>
    <scope>IDENTIFICATION</scope>
</reference>
<dbReference type="PANTHER" id="PTHR28457">
    <property type="entry name" value="COILED-COIL DOMAIN-CONTAINING PROTEIN 189"/>
    <property type="match status" value="1"/>
</dbReference>
<dbReference type="PANTHER" id="PTHR28457:SF2">
    <property type="entry name" value="SIMILAR TO 4930578I06RIK PROTEIN"/>
    <property type="match status" value="1"/>
</dbReference>